<evidence type="ECO:0000313" key="3">
    <source>
        <dbReference type="Proteomes" id="UP000663505"/>
    </source>
</evidence>
<dbReference type="InterPro" id="IPR001763">
    <property type="entry name" value="Rhodanese-like_dom"/>
</dbReference>
<dbReference type="CDD" id="cd00158">
    <property type="entry name" value="RHOD"/>
    <property type="match status" value="1"/>
</dbReference>
<dbReference type="InterPro" id="IPR036873">
    <property type="entry name" value="Rhodanese-like_dom_sf"/>
</dbReference>
<dbReference type="SUPFAM" id="SSF52821">
    <property type="entry name" value="Rhodanese/Cell cycle control phosphatase"/>
    <property type="match status" value="1"/>
</dbReference>
<dbReference type="SMART" id="SM00450">
    <property type="entry name" value="RHOD"/>
    <property type="match status" value="1"/>
</dbReference>
<feature type="domain" description="Rhodanese" evidence="1">
    <location>
        <begin position="21"/>
        <end position="105"/>
    </location>
</feature>
<dbReference type="EMBL" id="CP071182">
    <property type="protein sequence ID" value="QSO45759.1"/>
    <property type="molecule type" value="Genomic_DNA"/>
</dbReference>
<dbReference type="InterPro" id="IPR050229">
    <property type="entry name" value="GlpE_sulfurtransferase"/>
</dbReference>
<evidence type="ECO:0000313" key="2">
    <source>
        <dbReference type="EMBL" id="QSO45759.1"/>
    </source>
</evidence>
<dbReference type="Proteomes" id="UP000663505">
    <property type="component" value="Chromosome"/>
</dbReference>
<dbReference type="PROSITE" id="PS50206">
    <property type="entry name" value="RHODANESE_3"/>
    <property type="match status" value="1"/>
</dbReference>
<dbReference type="RefSeq" id="WP_206655128.1">
    <property type="nucleotide sequence ID" value="NZ_CP071182.1"/>
</dbReference>
<name>A0A9X7VV58_9BACL</name>
<organism evidence="2 3">
    <name type="scientific">Alicyclobacillus mengziensis</name>
    <dbReference type="NCBI Taxonomy" id="2931921"/>
    <lineage>
        <taxon>Bacteria</taxon>
        <taxon>Bacillati</taxon>
        <taxon>Bacillota</taxon>
        <taxon>Bacilli</taxon>
        <taxon>Bacillales</taxon>
        <taxon>Alicyclobacillaceae</taxon>
        <taxon>Alicyclobacillus</taxon>
    </lineage>
</organism>
<gene>
    <name evidence="2" type="ORF">JZ786_14510</name>
</gene>
<dbReference type="PANTHER" id="PTHR43031">
    <property type="entry name" value="FAD-DEPENDENT OXIDOREDUCTASE"/>
    <property type="match status" value="1"/>
</dbReference>
<keyword evidence="3" id="KW-1185">Reference proteome</keyword>
<reference evidence="2 3" key="1">
    <citation type="submission" date="2021-02" db="EMBL/GenBank/DDBJ databases">
        <title>Alicyclobacillus curvatus sp. nov. and Alicyclobacillus mengziensis sp. nov., two acidophilic bacteria isolated from acid mine drainage.</title>
        <authorList>
            <person name="Huang Y."/>
        </authorList>
    </citation>
    <scope>NUCLEOTIDE SEQUENCE [LARGE SCALE GENOMIC DNA]</scope>
    <source>
        <strain evidence="2 3">S30H14</strain>
    </source>
</reference>
<dbReference type="KEGG" id="afx:JZ786_14510"/>
<sequence length="110" mass="12543">MSFETEGIRQLNKNELQQRLQDSKTQVIDVRTVVEYEEGHIPNVPNRPMQEVERWSKELSPDASYVFVCRSGGRSQKVAQFFKHAGFKDIANFSGGMLGWDGEIRKGAQP</sequence>
<proteinExistence type="predicted"/>
<dbReference type="Gene3D" id="3.40.250.10">
    <property type="entry name" value="Rhodanese-like domain"/>
    <property type="match status" value="1"/>
</dbReference>
<dbReference type="AlphaFoldDB" id="A0A9X7VV58"/>
<accession>A0A9X7VV58</accession>
<dbReference type="Pfam" id="PF00581">
    <property type="entry name" value="Rhodanese"/>
    <property type="match status" value="1"/>
</dbReference>
<protein>
    <submittedName>
        <fullName evidence="2">Rhodanese-like domain-containing protein</fullName>
    </submittedName>
</protein>
<evidence type="ECO:0000259" key="1">
    <source>
        <dbReference type="PROSITE" id="PS50206"/>
    </source>
</evidence>
<dbReference type="PANTHER" id="PTHR43031:SF17">
    <property type="entry name" value="SULFURTRANSFERASE YTWF-RELATED"/>
    <property type="match status" value="1"/>
</dbReference>